<comment type="similarity">
    <text evidence="1">Belongs to the ETF alpha-subunit/FixB family.</text>
</comment>
<evidence type="ECO:0000256" key="6">
    <source>
        <dbReference type="PIRSR" id="PIRSR000089-1"/>
    </source>
</evidence>
<keyword evidence="6" id="KW-0274">FAD</keyword>
<evidence type="ECO:0000256" key="3">
    <source>
        <dbReference type="ARBA" id="ARBA00022448"/>
    </source>
</evidence>
<dbReference type="InterPro" id="IPR001308">
    <property type="entry name" value="ETF_a/FixB"/>
</dbReference>
<protein>
    <submittedName>
        <fullName evidence="8">FAD-binding protein</fullName>
    </submittedName>
</protein>
<proteinExistence type="inferred from homology"/>
<feature type="domain" description="Electron transfer flavoprotein alpha/beta-subunit N-terminal" evidence="7">
    <location>
        <begin position="6"/>
        <end position="184"/>
    </location>
</feature>
<feature type="binding site" evidence="6">
    <location>
        <position position="198"/>
    </location>
    <ligand>
        <name>FAD</name>
        <dbReference type="ChEBI" id="CHEBI:57692"/>
    </ligand>
</feature>
<dbReference type="GO" id="GO:0050660">
    <property type="term" value="F:flavin adenine dinucleotide binding"/>
    <property type="evidence" value="ECO:0007669"/>
    <property type="project" value="InterPro"/>
</dbReference>
<dbReference type="AlphaFoldDB" id="A0A9D2VI88"/>
<dbReference type="FunFam" id="3.40.50.1220:FF:000004">
    <property type="entry name" value="Electron transfer flavoprotein"/>
    <property type="match status" value="1"/>
</dbReference>
<evidence type="ECO:0000256" key="1">
    <source>
        <dbReference type="ARBA" id="ARBA00005817"/>
    </source>
</evidence>
<reference evidence="8" key="1">
    <citation type="journal article" date="2021" name="PeerJ">
        <title>Extensive microbial diversity within the chicken gut microbiome revealed by metagenomics and culture.</title>
        <authorList>
            <person name="Gilroy R."/>
            <person name="Ravi A."/>
            <person name="Getino M."/>
            <person name="Pursley I."/>
            <person name="Horton D.L."/>
            <person name="Alikhan N.F."/>
            <person name="Baker D."/>
            <person name="Gharbi K."/>
            <person name="Hall N."/>
            <person name="Watson M."/>
            <person name="Adriaenssens E.M."/>
            <person name="Foster-Nyarko E."/>
            <person name="Jarju S."/>
            <person name="Secka A."/>
            <person name="Antonio M."/>
            <person name="Oren A."/>
            <person name="Chaudhuri R.R."/>
            <person name="La Ragione R."/>
            <person name="Hildebrand F."/>
            <person name="Pallen M.J."/>
        </authorList>
    </citation>
    <scope>NUCLEOTIDE SEQUENCE</scope>
    <source>
        <strain evidence="8">USAMLcec12-2067</strain>
    </source>
</reference>
<gene>
    <name evidence="8" type="ORF">K8V16_01500</name>
</gene>
<evidence type="ECO:0000256" key="2">
    <source>
        <dbReference type="ARBA" id="ARBA00011355"/>
    </source>
</evidence>
<feature type="binding site" evidence="6">
    <location>
        <begin position="223"/>
        <end position="224"/>
    </location>
    <ligand>
        <name>FAD</name>
        <dbReference type="ChEBI" id="CHEBI:57692"/>
    </ligand>
</feature>
<dbReference type="Proteomes" id="UP000789325">
    <property type="component" value="Unassembled WGS sequence"/>
</dbReference>
<evidence type="ECO:0000256" key="5">
    <source>
        <dbReference type="ARBA" id="ARBA00025649"/>
    </source>
</evidence>
<accession>A0A9D2VI88</accession>
<dbReference type="PIRSF" id="PIRSF000089">
    <property type="entry name" value="Electra_flavoP_a"/>
    <property type="match status" value="1"/>
</dbReference>
<dbReference type="SUPFAM" id="SSF52402">
    <property type="entry name" value="Adenine nucleotide alpha hydrolases-like"/>
    <property type="match status" value="1"/>
</dbReference>
<evidence type="ECO:0000313" key="9">
    <source>
        <dbReference type="Proteomes" id="UP000789325"/>
    </source>
</evidence>
<dbReference type="Gene3D" id="3.40.50.1220">
    <property type="entry name" value="TPP-binding domain"/>
    <property type="match status" value="1"/>
</dbReference>
<dbReference type="GO" id="GO:0033539">
    <property type="term" value="P:fatty acid beta-oxidation using acyl-CoA dehydrogenase"/>
    <property type="evidence" value="ECO:0007669"/>
    <property type="project" value="TreeGrafter"/>
</dbReference>
<dbReference type="EMBL" id="DYZL01000030">
    <property type="protein sequence ID" value="HJH42455.1"/>
    <property type="molecule type" value="Genomic_DNA"/>
</dbReference>
<dbReference type="PANTHER" id="PTHR43153:SF1">
    <property type="entry name" value="ELECTRON TRANSFER FLAVOPROTEIN SUBUNIT ALPHA, MITOCHONDRIAL"/>
    <property type="match status" value="1"/>
</dbReference>
<organism evidence="8 9">
    <name type="scientific">Rubneribacter badeniensis</name>
    <dbReference type="NCBI Taxonomy" id="2070688"/>
    <lineage>
        <taxon>Bacteria</taxon>
        <taxon>Bacillati</taxon>
        <taxon>Actinomycetota</taxon>
        <taxon>Coriobacteriia</taxon>
        <taxon>Eggerthellales</taxon>
        <taxon>Eggerthellaceae</taxon>
        <taxon>Rubneribacter</taxon>
    </lineage>
</organism>
<evidence type="ECO:0000313" key="8">
    <source>
        <dbReference type="EMBL" id="HJH42455.1"/>
    </source>
</evidence>
<dbReference type="InterPro" id="IPR014729">
    <property type="entry name" value="Rossmann-like_a/b/a_fold"/>
</dbReference>
<dbReference type="Pfam" id="PF01012">
    <property type="entry name" value="ETF"/>
    <property type="match status" value="1"/>
</dbReference>
<evidence type="ECO:0000256" key="4">
    <source>
        <dbReference type="ARBA" id="ARBA00022630"/>
    </source>
</evidence>
<feature type="binding site" evidence="6">
    <location>
        <begin position="255"/>
        <end position="262"/>
    </location>
    <ligand>
        <name>FAD</name>
        <dbReference type="ChEBI" id="CHEBI:57692"/>
    </ligand>
</feature>
<sequence>MSNKTIAVFADAVEPYEELCSGARALGGDPVALWAGDEADAERIAAWGARVLCVGSVPEGSLYEDCASAFQEIIETEQPALVLARMSKRTQCVAGRLAVRLGMPVVTDASRVTLDDAGVEVAHMAYGGAAERVERARGAAIVLVGSSVFEIDAASAPGAVERAAVSIEPGPIKLVGCQKRQEEVVDLGSAKVVVCVGRGIQSEQNLGAAQQFAARIGGEMACTRPIAEGEGWMAQSRYLGVSGAVVKPDVYVGLGVSGQVQHTVGMAESQFVVAVNKDKNAPIMRQCDLGLVADLEKVLPALAEL</sequence>
<dbReference type="InterPro" id="IPR014730">
    <property type="entry name" value="ETF_a/b_N"/>
</dbReference>
<name>A0A9D2VI88_9ACTN</name>
<comment type="caution">
    <text evidence="8">The sequence shown here is derived from an EMBL/GenBank/DDBJ whole genome shotgun (WGS) entry which is preliminary data.</text>
</comment>
<evidence type="ECO:0000259" key="7">
    <source>
        <dbReference type="SMART" id="SM00893"/>
    </source>
</evidence>
<reference evidence="8" key="2">
    <citation type="submission" date="2021-09" db="EMBL/GenBank/DDBJ databases">
        <authorList>
            <person name="Gilroy R."/>
        </authorList>
    </citation>
    <scope>NUCLEOTIDE SEQUENCE</scope>
    <source>
        <strain evidence="8">USAMLcec12-2067</strain>
    </source>
</reference>
<dbReference type="InterPro" id="IPR029035">
    <property type="entry name" value="DHS-like_NAD/FAD-binding_dom"/>
</dbReference>
<keyword evidence="3" id="KW-0813">Transport</keyword>
<dbReference type="InterPro" id="IPR014731">
    <property type="entry name" value="ETF_asu_C"/>
</dbReference>
<feature type="binding site" evidence="6">
    <location>
        <position position="276"/>
    </location>
    <ligand>
        <name>FAD</name>
        <dbReference type="ChEBI" id="CHEBI:57692"/>
    </ligand>
</feature>
<dbReference type="Pfam" id="PF00766">
    <property type="entry name" value="ETF_alpha"/>
    <property type="match status" value="1"/>
</dbReference>
<dbReference type="Gene3D" id="3.40.50.620">
    <property type="entry name" value="HUPs"/>
    <property type="match status" value="1"/>
</dbReference>
<dbReference type="SMART" id="SM00893">
    <property type="entry name" value="ETF"/>
    <property type="match status" value="1"/>
</dbReference>
<dbReference type="PANTHER" id="PTHR43153">
    <property type="entry name" value="ELECTRON TRANSFER FLAVOPROTEIN ALPHA"/>
    <property type="match status" value="1"/>
</dbReference>
<comment type="subunit">
    <text evidence="2">Heterodimer of an alpha and a beta subunit.</text>
</comment>
<comment type="cofactor">
    <cofactor evidence="6">
        <name>FAD</name>
        <dbReference type="ChEBI" id="CHEBI:57692"/>
    </cofactor>
    <text evidence="6">Binds 1 FAD per dimer.</text>
</comment>
<dbReference type="SUPFAM" id="SSF52467">
    <property type="entry name" value="DHS-like NAD/FAD-binding domain"/>
    <property type="match status" value="1"/>
</dbReference>
<dbReference type="GO" id="GO:0009055">
    <property type="term" value="F:electron transfer activity"/>
    <property type="evidence" value="ECO:0007669"/>
    <property type="project" value="InterPro"/>
</dbReference>
<keyword evidence="4" id="KW-0285">Flavoprotein</keyword>
<comment type="function">
    <text evidence="5">The electron transfer flavoprotein serves as a specific electron acceptor for other dehydrogenases. It transfers the electrons to the main respiratory chain via ETF-ubiquinone oxidoreductase (ETF dehydrogenase).</text>
</comment>